<dbReference type="Proteomes" id="UP001221142">
    <property type="component" value="Unassembled WGS sequence"/>
</dbReference>
<dbReference type="PANTHER" id="PTHR23159">
    <property type="entry name" value="CENTROSOMAL PROTEIN 2"/>
    <property type="match status" value="1"/>
</dbReference>
<evidence type="ECO:0000313" key="5">
    <source>
        <dbReference type="EMBL" id="KAJ7619299.1"/>
    </source>
</evidence>
<feature type="coiled-coil region" evidence="1">
    <location>
        <begin position="1003"/>
        <end position="1296"/>
    </location>
</feature>
<feature type="region of interest" description="Disordered" evidence="2">
    <location>
        <begin position="395"/>
        <end position="590"/>
    </location>
</feature>
<keyword evidence="1" id="KW-0175">Coiled coil</keyword>
<feature type="compositionally biased region" description="Polar residues" evidence="2">
    <location>
        <begin position="425"/>
        <end position="441"/>
    </location>
</feature>
<evidence type="ECO:0000256" key="2">
    <source>
        <dbReference type="SAM" id="MobiDB-lite"/>
    </source>
</evidence>
<feature type="transmembrane region" description="Helical" evidence="3">
    <location>
        <begin position="174"/>
        <end position="199"/>
    </location>
</feature>
<sequence length="1474" mass="162513">MSDSSLPDACYENFLGTGLSYASATLFIYDYTLTLFDELRYIWFQRISASTVLFYVARYGGMASALLTLVQTPATSLVAANMGTGESLLYDRVFNPILEPALRFIVIAAAEAVLAVRTWAIWEKRRGIAVLLCVVSMGAVGTNVWLFQRGIGGTHEINTDEGCRNIMNSRGRAYLNAFVVIIAYELMTLILSTTQILKLRRQIAPSARVPLLDTLWNDGLLYFSWMMALGIANIILIVHDNVSVQTGGSQLQSSIHSMLAGRMILHLAALSRARTRADLEGSGSGSIHVSSLFTPTTIELGVSTGAVMGDYILRVVVSCVSSTWSVHHHPMWRFTPWKAKQGPEDAESSAAATQPDVLGSVLEQHPNLSVFHNNPSPPPSPSKSNRMTIFKRTAKAHDESQRAPSPMKLPIGLPKKVKNTFGMHGNTSQLSIGPSTSSTELSRVPSHDMLAPPASQGKRRSFNLLSRPSVDTNVEQARSPSRAEEPTTPFGAQSGSVRSILRDRNTPGTGQNVRFFSRDAYNAVSSPDQSTTSDSQFQSIMTHPAGGTPALPEPSFLDRLASADNSNTSNSFPRFGSNTNKSKSRPHVTERNQVTRARYKHLATHGRAPAHPWARFTNLFDMSQELEMPPMPPPGLGIDLDMSMDGDGEDKALTSTPYRDKGKGKDLGDMPQPKENLVPTGVVDETIFHAKEKVPRLHSALQHDRSHSFSAGQTMFFSYDAWRGLIQTFLVRNTDSPASVSGIKGRSRALSDTVFMSMLRSPGASVSASPSPKRSPEADINDESVEDIIVYKSESPDPFNVDAGTYYTSAPGTPSRESQDADMIFALKTKLALQTELLGQFESDLQARDELVEVLGKKLTDVEKEENKKRSVLRSWKKKVQELERACRYLEEEVEDSRAESLERSVMDSASKEALGVLHSTIAELHREKEGLRRVEELLREEVGALEGMVREKNEEVGRLRQTIWRRDESDRELAAGLKEAKEQMDMMGNSSLGLIDPEELKKISAATKNDEERERLEEEREELETALENAQLENAGLVAELDNFKQQVKDHDEDLEILKTELEAQWEHTEKAGEKVEKAEQAQREAEAQRDTLKEQVVGLEERHRRIELENDIQELWDVKEALEKERDELTAQLHEADELRQTLKTTEDRIVELSQERQYALDNVARLEENIRRRDVEATEASERTLQREAEAEALREQLSRVKREHTGALEGAAAAHTAALDERARAERERVGALKDEIERLRRQVHELQQESADKEVKIVEVTKRHAKAQEDNQGLNIALDSKQQELELLKRRMGVRGTAGATPAQPSKTTGKRDSAVFTNTPTIASRPPSRPPSVLSDAGTDNGSVTGSNSKLAALGKSPVRGSMGPPVAPVAKPRASLAGTPTPTPRFGASVAREREDPRSALSRSASARPAGSTPAPAVHRRVASATLDQATARAGKAPVRPETPLKEKENVEGATRPGSRARVAVPA</sequence>
<gene>
    <name evidence="5" type="ORF">FB45DRAFT_1095327</name>
</gene>
<feature type="compositionally biased region" description="Basic and acidic residues" evidence="2">
    <location>
        <begin position="658"/>
        <end position="668"/>
    </location>
</feature>
<keyword evidence="6" id="KW-1185">Reference proteome</keyword>
<feature type="domain" description="DUF6533" evidence="4">
    <location>
        <begin position="22"/>
        <end position="62"/>
    </location>
</feature>
<evidence type="ECO:0000256" key="3">
    <source>
        <dbReference type="SAM" id="Phobius"/>
    </source>
</evidence>
<feature type="transmembrane region" description="Helical" evidence="3">
    <location>
        <begin position="14"/>
        <end position="36"/>
    </location>
</feature>
<feature type="coiled-coil region" evidence="1">
    <location>
        <begin position="873"/>
        <end position="942"/>
    </location>
</feature>
<feature type="region of interest" description="Disordered" evidence="2">
    <location>
        <begin position="1297"/>
        <end position="1474"/>
    </location>
</feature>
<feature type="region of interest" description="Disordered" evidence="2">
    <location>
        <begin position="367"/>
        <end position="386"/>
    </location>
</feature>
<name>A0AAD7BF69_9AGAR</name>
<protein>
    <recommendedName>
        <fullName evidence="4">DUF6533 domain-containing protein</fullName>
    </recommendedName>
</protein>
<feature type="compositionally biased region" description="Polar residues" evidence="2">
    <location>
        <begin position="563"/>
        <end position="581"/>
    </location>
</feature>
<feature type="compositionally biased region" description="Low complexity" evidence="2">
    <location>
        <begin position="1406"/>
        <end position="1424"/>
    </location>
</feature>
<feature type="transmembrane region" description="Helical" evidence="3">
    <location>
        <begin position="127"/>
        <end position="147"/>
    </location>
</feature>
<feature type="transmembrane region" description="Helical" evidence="3">
    <location>
        <begin position="56"/>
        <end position="80"/>
    </location>
</feature>
<reference evidence="5" key="1">
    <citation type="submission" date="2023-03" db="EMBL/GenBank/DDBJ databases">
        <title>Massive genome expansion in bonnet fungi (Mycena s.s.) driven by repeated elements and novel gene families across ecological guilds.</title>
        <authorList>
            <consortium name="Lawrence Berkeley National Laboratory"/>
            <person name="Harder C.B."/>
            <person name="Miyauchi S."/>
            <person name="Viragh M."/>
            <person name="Kuo A."/>
            <person name="Thoen E."/>
            <person name="Andreopoulos B."/>
            <person name="Lu D."/>
            <person name="Skrede I."/>
            <person name="Drula E."/>
            <person name="Henrissat B."/>
            <person name="Morin E."/>
            <person name="Kohler A."/>
            <person name="Barry K."/>
            <person name="LaButti K."/>
            <person name="Morin E."/>
            <person name="Salamov A."/>
            <person name="Lipzen A."/>
            <person name="Mereny Z."/>
            <person name="Hegedus B."/>
            <person name="Baldrian P."/>
            <person name="Stursova M."/>
            <person name="Weitz H."/>
            <person name="Taylor A."/>
            <person name="Grigoriev I.V."/>
            <person name="Nagy L.G."/>
            <person name="Martin F."/>
            <person name="Kauserud H."/>
        </authorList>
    </citation>
    <scope>NUCLEOTIDE SEQUENCE</scope>
    <source>
        <strain evidence="5">9284</strain>
    </source>
</reference>
<keyword evidence="3" id="KW-1133">Transmembrane helix</keyword>
<dbReference type="EMBL" id="JARKIF010000018">
    <property type="protein sequence ID" value="KAJ7619299.1"/>
    <property type="molecule type" value="Genomic_DNA"/>
</dbReference>
<accession>A0AAD7BF69</accession>
<organism evidence="5 6">
    <name type="scientific">Roridomyces roridus</name>
    <dbReference type="NCBI Taxonomy" id="1738132"/>
    <lineage>
        <taxon>Eukaryota</taxon>
        <taxon>Fungi</taxon>
        <taxon>Dikarya</taxon>
        <taxon>Basidiomycota</taxon>
        <taxon>Agaricomycotina</taxon>
        <taxon>Agaricomycetes</taxon>
        <taxon>Agaricomycetidae</taxon>
        <taxon>Agaricales</taxon>
        <taxon>Marasmiineae</taxon>
        <taxon>Mycenaceae</taxon>
        <taxon>Roridomyces</taxon>
    </lineage>
</organism>
<feature type="compositionally biased region" description="Polar residues" evidence="2">
    <location>
        <begin position="1344"/>
        <end position="1356"/>
    </location>
</feature>
<dbReference type="InterPro" id="IPR045340">
    <property type="entry name" value="DUF6533"/>
</dbReference>
<evidence type="ECO:0000259" key="4">
    <source>
        <dbReference type="Pfam" id="PF20151"/>
    </source>
</evidence>
<dbReference type="PANTHER" id="PTHR23159:SF31">
    <property type="entry name" value="CENTROSOME-ASSOCIATED PROTEIN CEP250 ISOFORM X1"/>
    <property type="match status" value="1"/>
</dbReference>
<feature type="region of interest" description="Disordered" evidence="2">
    <location>
        <begin position="653"/>
        <end position="677"/>
    </location>
</feature>
<feature type="transmembrane region" description="Helical" evidence="3">
    <location>
        <begin position="220"/>
        <end position="239"/>
    </location>
</feature>
<keyword evidence="3" id="KW-0812">Transmembrane</keyword>
<feature type="compositionally biased region" description="Polar residues" evidence="2">
    <location>
        <begin position="463"/>
        <end position="479"/>
    </location>
</feature>
<dbReference type="Pfam" id="PF20151">
    <property type="entry name" value="DUF6533"/>
    <property type="match status" value="1"/>
</dbReference>
<evidence type="ECO:0000313" key="6">
    <source>
        <dbReference type="Proteomes" id="UP001221142"/>
    </source>
</evidence>
<evidence type="ECO:0000256" key="1">
    <source>
        <dbReference type="SAM" id="Coils"/>
    </source>
</evidence>
<feature type="compositionally biased region" description="Low complexity" evidence="2">
    <location>
        <begin position="525"/>
        <end position="539"/>
    </location>
</feature>
<comment type="caution">
    <text evidence="5">The sequence shown here is derived from an EMBL/GenBank/DDBJ whole genome shotgun (WGS) entry which is preliminary data.</text>
</comment>
<keyword evidence="3" id="KW-0472">Membrane</keyword>
<proteinExistence type="predicted"/>
<feature type="transmembrane region" description="Helical" evidence="3">
    <location>
        <begin position="100"/>
        <end position="120"/>
    </location>
</feature>